<reference evidence="11" key="1">
    <citation type="submission" date="2016-10" db="EMBL/GenBank/DDBJ databases">
        <authorList>
            <person name="Varghese N."/>
            <person name="Submissions S."/>
        </authorList>
    </citation>
    <scope>NUCLEOTIDE SEQUENCE [LARGE SCALE GENOMIC DNA]</scope>
    <source>
        <strain evidence="11">DSM 10146</strain>
    </source>
</reference>
<feature type="transmembrane region" description="Helical" evidence="8">
    <location>
        <begin position="385"/>
        <end position="411"/>
    </location>
</feature>
<dbReference type="SUPFAM" id="SSF161098">
    <property type="entry name" value="MetI-like"/>
    <property type="match status" value="2"/>
</dbReference>
<keyword evidence="6 8" id="KW-1133">Transmembrane helix</keyword>
<feature type="transmembrane region" description="Helical" evidence="8">
    <location>
        <begin position="451"/>
        <end position="474"/>
    </location>
</feature>
<evidence type="ECO:0000256" key="3">
    <source>
        <dbReference type="ARBA" id="ARBA00022448"/>
    </source>
</evidence>
<name>A0A1G7K7Y9_9RHOB</name>
<keyword evidence="5 8" id="KW-0812">Transmembrane</keyword>
<gene>
    <name evidence="10" type="ORF">SAMN04488105_11795</name>
</gene>
<feature type="transmembrane region" description="Helical" evidence="8">
    <location>
        <begin position="68"/>
        <end position="96"/>
    </location>
</feature>
<dbReference type="Gene3D" id="1.10.3720.10">
    <property type="entry name" value="MetI-like"/>
    <property type="match status" value="2"/>
</dbReference>
<keyword evidence="11" id="KW-1185">Reference proteome</keyword>
<feature type="transmembrane region" description="Helical" evidence="8">
    <location>
        <begin position="256"/>
        <end position="277"/>
    </location>
</feature>
<feature type="transmembrane region" description="Helical" evidence="8">
    <location>
        <begin position="108"/>
        <end position="131"/>
    </location>
</feature>
<feature type="transmembrane region" description="Helical" evidence="8">
    <location>
        <begin position="510"/>
        <end position="532"/>
    </location>
</feature>
<feature type="domain" description="ABC transmembrane type-1" evidence="9">
    <location>
        <begin position="73"/>
        <end position="277"/>
    </location>
</feature>
<evidence type="ECO:0000256" key="4">
    <source>
        <dbReference type="ARBA" id="ARBA00022475"/>
    </source>
</evidence>
<dbReference type="PROSITE" id="PS50928">
    <property type="entry name" value="ABC_TM1"/>
    <property type="match status" value="2"/>
</dbReference>
<dbReference type="GO" id="GO:0055085">
    <property type="term" value="P:transmembrane transport"/>
    <property type="evidence" value="ECO:0007669"/>
    <property type="project" value="InterPro"/>
</dbReference>
<keyword evidence="4" id="KW-1003">Cell membrane</keyword>
<feature type="domain" description="ABC transmembrane type-1" evidence="9">
    <location>
        <begin position="386"/>
        <end position="574"/>
    </location>
</feature>
<dbReference type="InterPro" id="IPR035906">
    <property type="entry name" value="MetI-like_sf"/>
</dbReference>
<dbReference type="Proteomes" id="UP000198994">
    <property type="component" value="Unassembled WGS sequence"/>
</dbReference>
<evidence type="ECO:0000256" key="6">
    <source>
        <dbReference type="ARBA" id="ARBA00022989"/>
    </source>
</evidence>
<accession>A0A1G7K7Y9</accession>
<evidence type="ECO:0000256" key="8">
    <source>
        <dbReference type="RuleBase" id="RU363032"/>
    </source>
</evidence>
<feature type="transmembrane region" description="Helical" evidence="8">
    <location>
        <begin position="552"/>
        <end position="577"/>
    </location>
</feature>
<proteinExistence type="inferred from homology"/>
<evidence type="ECO:0000256" key="1">
    <source>
        <dbReference type="ARBA" id="ARBA00004651"/>
    </source>
</evidence>
<dbReference type="STRING" id="282683.SAMN04488105_11795"/>
<evidence type="ECO:0000259" key="9">
    <source>
        <dbReference type="PROSITE" id="PS50928"/>
    </source>
</evidence>
<dbReference type="GO" id="GO:0005886">
    <property type="term" value="C:plasma membrane"/>
    <property type="evidence" value="ECO:0007669"/>
    <property type="project" value="UniProtKB-SubCell"/>
</dbReference>
<sequence length="586" mass="62901">MAELSASADLSAAPVRRGINPVWLAAPGVLFLIVFMVLPMGQIFNLSVHEPAGELTWRFMEKAMSPGLYARVLGMTFSVSLQVTLWCILLGYPLALWLARIEGRRQRLAAFCILLPFWTSALIKNFSWMVLLGRTGFIAGLAEKIGIAPDALLYSNTTVVFAMAHTMLPLAVITMLPALQQVDARLMQASATLGATSGQGFWTVMLPLSMRGISAAGLLTFVASLGFFITPSLVGGPKQTMLGQLIIMQINQLQNWQQGAALAVVLLISALVAVFVFDQVFGISSVAGGSGAAPRRHDHPIRRFGIWLSEGLGRISRAIGGHMSERTGRILLSTFAAVTVFVLLVPVVAFIPMAFEDSPNLFFPPQTLSMRWFHELFASPLWTSAIIRSVGIGLATAALTLVVGGLAALALVKGKSKASTAIFLLFLAPMVIPPIALAVSLFYLFAQIGLVATNLGIIIGHCVIAVPIVFVILLTTFKGYDWRLNDVSLTLGASKLQTWRKVALPLMKGGLVAGFITGFLQSFEELTVALFVGGGLKTTLPRQMWDSINLQATPVIAAASVIVLLIVLVFFAAMELAQIKRGAKKG</sequence>
<feature type="transmembrane region" description="Helical" evidence="8">
    <location>
        <begin position="423"/>
        <end position="445"/>
    </location>
</feature>
<dbReference type="InterPro" id="IPR000515">
    <property type="entry name" value="MetI-like"/>
</dbReference>
<feature type="transmembrane region" description="Helical" evidence="8">
    <location>
        <begin position="330"/>
        <end position="355"/>
    </location>
</feature>
<evidence type="ECO:0000313" key="10">
    <source>
        <dbReference type="EMBL" id="SDF33363.1"/>
    </source>
</evidence>
<dbReference type="EMBL" id="FNAV01000017">
    <property type="protein sequence ID" value="SDF33363.1"/>
    <property type="molecule type" value="Genomic_DNA"/>
</dbReference>
<evidence type="ECO:0000256" key="2">
    <source>
        <dbReference type="ARBA" id="ARBA00007069"/>
    </source>
</evidence>
<organism evidence="10 11">
    <name type="scientific">Salipiger thiooxidans</name>
    <dbReference type="NCBI Taxonomy" id="282683"/>
    <lineage>
        <taxon>Bacteria</taxon>
        <taxon>Pseudomonadati</taxon>
        <taxon>Pseudomonadota</taxon>
        <taxon>Alphaproteobacteria</taxon>
        <taxon>Rhodobacterales</taxon>
        <taxon>Roseobacteraceae</taxon>
        <taxon>Salipiger</taxon>
    </lineage>
</organism>
<dbReference type="OrthoDB" id="9807047at2"/>
<dbReference type="PANTHER" id="PTHR42929">
    <property type="entry name" value="INNER MEMBRANE ABC TRANSPORTER PERMEASE PROTEIN YDCU-RELATED-RELATED"/>
    <property type="match status" value="1"/>
</dbReference>
<feature type="transmembrane region" description="Helical" evidence="8">
    <location>
        <begin position="21"/>
        <end position="48"/>
    </location>
</feature>
<feature type="transmembrane region" description="Helical" evidence="8">
    <location>
        <begin position="151"/>
        <end position="179"/>
    </location>
</feature>
<dbReference type="CDD" id="cd06261">
    <property type="entry name" value="TM_PBP2"/>
    <property type="match status" value="2"/>
</dbReference>
<dbReference type="Pfam" id="PF00528">
    <property type="entry name" value="BPD_transp_1"/>
    <property type="match status" value="2"/>
</dbReference>
<keyword evidence="3 8" id="KW-0813">Transport</keyword>
<feature type="transmembrane region" description="Helical" evidence="8">
    <location>
        <begin position="215"/>
        <end position="236"/>
    </location>
</feature>
<comment type="similarity">
    <text evidence="2">Belongs to the binding-protein-dependent transport system permease family. CysTW subfamily.</text>
</comment>
<protein>
    <submittedName>
        <fullName evidence="10">Putative spermidine/putrescine transport system permease protein</fullName>
    </submittedName>
</protein>
<evidence type="ECO:0000256" key="5">
    <source>
        <dbReference type="ARBA" id="ARBA00022692"/>
    </source>
</evidence>
<dbReference type="RefSeq" id="WP_089962955.1">
    <property type="nucleotide sequence ID" value="NZ_FNAV01000017.1"/>
</dbReference>
<dbReference type="PANTHER" id="PTHR42929:SF5">
    <property type="entry name" value="ABC TRANSPORTER PERMEASE PROTEIN"/>
    <property type="match status" value="1"/>
</dbReference>
<evidence type="ECO:0000313" key="11">
    <source>
        <dbReference type="Proteomes" id="UP000198994"/>
    </source>
</evidence>
<comment type="subcellular location">
    <subcellularLocation>
        <location evidence="1 8">Cell membrane</location>
        <topology evidence="1 8">Multi-pass membrane protein</topology>
    </subcellularLocation>
</comment>
<keyword evidence="7 8" id="KW-0472">Membrane</keyword>
<evidence type="ECO:0000256" key="7">
    <source>
        <dbReference type="ARBA" id="ARBA00023136"/>
    </source>
</evidence>
<dbReference type="AlphaFoldDB" id="A0A1G7K7Y9"/>